<evidence type="ECO:0000313" key="2">
    <source>
        <dbReference type="Proteomes" id="UP000039865"/>
    </source>
</evidence>
<proteinExistence type="predicted"/>
<dbReference type="GO" id="GO:0016042">
    <property type="term" value="P:lipid catabolic process"/>
    <property type="evidence" value="ECO:0007669"/>
    <property type="project" value="InterPro"/>
</dbReference>
<dbReference type="SUPFAM" id="SSF53474">
    <property type="entry name" value="alpha/beta-Hydrolases"/>
    <property type="match status" value="1"/>
</dbReference>
<dbReference type="Pfam" id="PF01674">
    <property type="entry name" value="Lipase_2"/>
    <property type="match status" value="1"/>
</dbReference>
<sequence>MWGFADLAGEYNLKQDTEYVIAIRRFMEAVLDYTGAPKIDVISHSMGVTLSRAAIKGGKYLLRDIGYINLKPINKFVRTYIGIAGVNYGALLCTQAFYYDNFLGCNKFNGFYPGDLDKNNKVVNFIRFTEDLQ</sequence>
<dbReference type="InParanoid" id="A0A078AFG0"/>
<dbReference type="OrthoDB" id="5821855at2759"/>
<evidence type="ECO:0000313" key="1">
    <source>
        <dbReference type="EMBL" id="CDW79663.1"/>
    </source>
</evidence>
<dbReference type="PANTHER" id="PTHR32015:SF1">
    <property type="entry name" value="LIPASE"/>
    <property type="match status" value="1"/>
</dbReference>
<accession>A0A078AFG0</accession>
<dbReference type="Gene3D" id="3.40.50.1820">
    <property type="entry name" value="alpha/beta hydrolase"/>
    <property type="match status" value="1"/>
</dbReference>
<dbReference type="GO" id="GO:0016298">
    <property type="term" value="F:lipase activity"/>
    <property type="evidence" value="ECO:0007669"/>
    <property type="project" value="TreeGrafter"/>
</dbReference>
<dbReference type="InterPro" id="IPR029058">
    <property type="entry name" value="AB_hydrolase_fold"/>
</dbReference>
<organism evidence="1 2">
    <name type="scientific">Stylonychia lemnae</name>
    <name type="common">Ciliate</name>
    <dbReference type="NCBI Taxonomy" id="5949"/>
    <lineage>
        <taxon>Eukaryota</taxon>
        <taxon>Sar</taxon>
        <taxon>Alveolata</taxon>
        <taxon>Ciliophora</taxon>
        <taxon>Intramacronucleata</taxon>
        <taxon>Spirotrichea</taxon>
        <taxon>Stichotrichia</taxon>
        <taxon>Sporadotrichida</taxon>
        <taxon>Oxytrichidae</taxon>
        <taxon>Stylonychinae</taxon>
        <taxon>Stylonychia</taxon>
    </lineage>
</organism>
<reference evidence="1 2" key="1">
    <citation type="submission" date="2014-06" db="EMBL/GenBank/DDBJ databases">
        <authorList>
            <person name="Swart Estienne"/>
        </authorList>
    </citation>
    <scope>NUCLEOTIDE SEQUENCE [LARGE SCALE GENOMIC DNA]</scope>
    <source>
        <strain evidence="1 2">130c</strain>
    </source>
</reference>
<protein>
    <submittedName>
        <fullName evidence="1">Lipase (Class 2)</fullName>
    </submittedName>
</protein>
<dbReference type="EMBL" id="CCKQ01008221">
    <property type="protein sequence ID" value="CDW79663.1"/>
    <property type="molecule type" value="Genomic_DNA"/>
</dbReference>
<name>A0A078AFG0_STYLE</name>
<dbReference type="Proteomes" id="UP000039865">
    <property type="component" value="Unassembled WGS sequence"/>
</dbReference>
<dbReference type="PANTHER" id="PTHR32015">
    <property type="entry name" value="FASTING INDUCED LIPASE"/>
    <property type="match status" value="1"/>
</dbReference>
<dbReference type="InterPro" id="IPR002918">
    <property type="entry name" value="Lipase_EstA/Esterase_EstB"/>
</dbReference>
<dbReference type="AlphaFoldDB" id="A0A078AFG0"/>
<gene>
    <name evidence="1" type="primary">Contig18421.g19570</name>
    <name evidence="1" type="ORF">STYLEM_8654</name>
</gene>
<keyword evidence="2" id="KW-1185">Reference proteome</keyword>